<feature type="compositionally biased region" description="Polar residues" evidence="1">
    <location>
        <begin position="116"/>
        <end position="134"/>
    </location>
</feature>
<evidence type="ECO:0000256" key="1">
    <source>
        <dbReference type="SAM" id="MobiDB-lite"/>
    </source>
</evidence>
<dbReference type="AlphaFoldDB" id="A0A1Q9R911"/>
<dbReference type="Proteomes" id="UP000186736">
    <property type="component" value="Unassembled WGS sequence"/>
</dbReference>
<proteinExistence type="predicted"/>
<dbReference type="PANTHER" id="PTHR45795">
    <property type="entry name" value="EARLY GAMETOCYTE ENRICHED PHOSPHOPROTEIN EGXP"/>
    <property type="match status" value="1"/>
</dbReference>
<evidence type="ECO:0000313" key="2">
    <source>
        <dbReference type="EMBL" id="OLS63920.1"/>
    </source>
</evidence>
<evidence type="ECO:0000313" key="3">
    <source>
        <dbReference type="Proteomes" id="UP000186736"/>
    </source>
</evidence>
<dbReference type="InterPro" id="IPR053300">
    <property type="entry name" value="Homeobox-like_regulator"/>
</dbReference>
<gene>
    <name evidence="2" type="ORF">PSEMO_12340</name>
</gene>
<comment type="caution">
    <text evidence="2">The sequence shown here is derived from an EMBL/GenBank/DDBJ whole genome shotgun (WGS) entry which is preliminary data.</text>
</comment>
<organism evidence="2 3">
    <name type="scientific">Pseudomonas putida</name>
    <name type="common">Arthrobacter siderocapsulatus</name>
    <dbReference type="NCBI Taxonomy" id="303"/>
    <lineage>
        <taxon>Bacteria</taxon>
        <taxon>Pseudomonadati</taxon>
        <taxon>Pseudomonadota</taxon>
        <taxon>Gammaproteobacteria</taxon>
        <taxon>Pseudomonadales</taxon>
        <taxon>Pseudomonadaceae</taxon>
        <taxon>Pseudomonas</taxon>
    </lineage>
</organism>
<protein>
    <submittedName>
        <fullName evidence="2">Uncharacterized protein</fullName>
    </submittedName>
</protein>
<sequence length="467" mass="51364">MAISRMPVTLSDFNSPRYKSSVSKLKKLCPHSDTAPKLSAMRQAFARALGYGSENELIFFAEELGQYYSGSPLKISEVVTSVSQRIARQWNITIDSAESIALELGLQHFDACRPTAHSNNQKNEMINSPATNDSSSEEDPVVLPNSSLEEDKTAITIAQLDRLSHSSATFQAQLNRLTNGNPIQAELDRSGVLGLGAADLGFSLFKNLNESPAMKAIAEIHDSPAIRAMQEMNQTPAMKAIAEMHDSPAFRAMQEMNQTPAMKAIAEMHDSPAFRAMQEMNQTPAMKAIAEMHDSPAFRAMQEMNQTPAMKAIAEMHDSPAFRAMQEMNQTPAMKAIAEMHDSPAFRAMQEMNHAPAMKAIAEMHNSPAFRAMQEMNHAPAMKAIAEMHNSPAFRAMQEMNQAPAMKAIAEMHDSPAFRAIRKMNESPAMTILDRLNANPALVALDRLYAIPAVAERLSATEADMED</sequence>
<feature type="region of interest" description="Disordered" evidence="1">
    <location>
        <begin position="115"/>
        <end position="143"/>
    </location>
</feature>
<dbReference type="RefSeq" id="WP_144443548.1">
    <property type="nucleotide sequence ID" value="NZ_MKZO01000010.1"/>
</dbReference>
<name>A0A1Q9R911_PSEPU</name>
<dbReference type="PANTHER" id="PTHR45795:SF1">
    <property type="entry name" value="MACRO DOMAIN-CONTAINING PROTEIN"/>
    <property type="match status" value="1"/>
</dbReference>
<dbReference type="EMBL" id="MKZO01000010">
    <property type="protein sequence ID" value="OLS63920.1"/>
    <property type="molecule type" value="Genomic_DNA"/>
</dbReference>
<dbReference type="OrthoDB" id="9982360at2"/>
<reference evidence="2 3" key="1">
    <citation type="submission" date="2016-10" db="EMBL/GenBank/DDBJ databases">
        <title>Genome Sequence of Pseudomonas putida GM4FR.</title>
        <authorList>
            <person name="Poehlein A."/>
            <person name="Wemheuer F."/>
            <person name="Hollensteiner J."/>
            <person name="Wemheuer B."/>
        </authorList>
    </citation>
    <scope>NUCLEOTIDE SEQUENCE [LARGE SCALE GENOMIC DNA]</scope>
    <source>
        <strain evidence="2 3">GM4FR</strain>
    </source>
</reference>
<accession>A0A1Q9R911</accession>